<dbReference type="InterPro" id="IPR000172">
    <property type="entry name" value="GMC_OxRdtase_N"/>
</dbReference>
<dbReference type="PANTHER" id="PTHR11552">
    <property type="entry name" value="GLUCOSE-METHANOL-CHOLINE GMC OXIDOREDUCTASE"/>
    <property type="match status" value="1"/>
</dbReference>
<comment type="similarity">
    <text evidence="2">Belongs to the GMC oxidoreductase family.</text>
</comment>
<proteinExistence type="inferred from homology"/>
<evidence type="ECO:0000256" key="4">
    <source>
        <dbReference type="ARBA" id="ARBA00022827"/>
    </source>
</evidence>
<evidence type="ECO:0000256" key="3">
    <source>
        <dbReference type="ARBA" id="ARBA00022630"/>
    </source>
</evidence>
<dbReference type="SUPFAM" id="SSF51905">
    <property type="entry name" value="FAD/NAD(P)-binding domain"/>
    <property type="match status" value="1"/>
</dbReference>
<keyword evidence="7" id="KW-1185">Reference proteome</keyword>
<comment type="caution">
    <text evidence="6">The sequence shown here is derived from an EMBL/GenBank/DDBJ whole genome shotgun (WGS) entry which is preliminary data.</text>
</comment>
<keyword evidence="3" id="KW-0285">Flavoprotein</keyword>
<dbReference type="GO" id="GO:0016614">
    <property type="term" value="F:oxidoreductase activity, acting on CH-OH group of donors"/>
    <property type="evidence" value="ECO:0007669"/>
    <property type="project" value="InterPro"/>
</dbReference>
<reference evidence="6" key="1">
    <citation type="submission" date="2016-10" db="EMBL/GenBank/DDBJ databases">
        <title>Genome sequence of Streptomyces mangrovisoli MUSC 149.</title>
        <authorList>
            <person name="Lee L.-H."/>
            <person name="Ser H.-L."/>
        </authorList>
    </citation>
    <scope>NUCLEOTIDE SEQUENCE [LARGE SCALE GENOMIC DNA]</scope>
    <source>
        <strain evidence="6">MUSC 149</strain>
    </source>
</reference>
<dbReference type="InterPro" id="IPR036188">
    <property type="entry name" value="FAD/NAD-bd_sf"/>
</dbReference>
<dbReference type="PANTHER" id="PTHR11552:SF147">
    <property type="entry name" value="CHOLINE DEHYDROGENASE, MITOCHONDRIAL"/>
    <property type="match status" value="1"/>
</dbReference>
<dbReference type="OrthoDB" id="9785276at2"/>
<evidence type="ECO:0000259" key="5">
    <source>
        <dbReference type="Pfam" id="PF00732"/>
    </source>
</evidence>
<dbReference type="EMBL" id="LAVA02000067">
    <property type="protein sequence ID" value="OIJ64947.1"/>
    <property type="molecule type" value="Genomic_DNA"/>
</dbReference>
<dbReference type="RefSeq" id="WP_046592344.1">
    <property type="nucleotide sequence ID" value="NZ_LAVA02000067.1"/>
</dbReference>
<evidence type="ECO:0000256" key="2">
    <source>
        <dbReference type="ARBA" id="ARBA00010790"/>
    </source>
</evidence>
<protein>
    <recommendedName>
        <fullName evidence="5">Glucose-methanol-choline oxidoreductase N-terminal domain-containing protein</fullName>
    </recommendedName>
</protein>
<evidence type="ECO:0000313" key="6">
    <source>
        <dbReference type="EMBL" id="OIJ64947.1"/>
    </source>
</evidence>
<evidence type="ECO:0000313" key="7">
    <source>
        <dbReference type="Proteomes" id="UP000034196"/>
    </source>
</evidence>
<dbReference type="GO" id="GO:0050660">
    <property type="term" value="F:flavin adenine dinucleotide binding"/>
    <property type="evidence" value="ECO:0007669"/>
    <property type="project" value="InterPro"/>
</dbReference>
<keyword evidence="4" id="KW-0274">FAD</keyword>
<dbReference type="AlphaFoldDB" id="A0A1J4NRK4"/>
<dbReference type="InterPro" id="IPR012132">
    <property type="entry name" value="GMC_OxRdtase"/>
</dbReference>
<gene>
    <name evidence="6" type="ORF">WN71_026015</name>
</gene>
<accession>A0A1J4NRK4</accession>
<dbReference type="Gene3D" id="3.50.50.60">
    <property type="entry name" value="FAD/NAD(P)-binding domain"/>
    <property type="match status" value="1"/>
</dbReference>
<sequence>MEPDPSKDAAAGTFETGRIVGGSGAINAMAYVRDTHADYGGWAAQGAEDWSYDQVLSLFQPRPYDGQLG</sequence>
<organism evidence="6 7">
    <name type="scientific">Streptomyces mangrovisoli</name>
    <dbReference type="NCBI Taxonomy" id="1428628"/>
    <lineage>
        <taxon>Bacteria</taxon>
        <taxon>Bacillati</taxon>
        <taxon>Actinomycetota</taxon>
        <taxon>Actinomycetes</taxon>
        <taxon>Kitasatosporales</taxon>
        <taxon>Streptomycetaceae</taxon>
        <taxon>Streptomyces</taxon>
    </lineage>
</organism>
<name>A0A1J4NRK4_9ACTN</name>
<dbReference type="STRING" id="1428628.WN71_026015"/>
<evidence type="ECO:0000256" key="1">
    <source>
        <dbReference type="ARBA" id="ARBA00001974"/>
    </source>
</evidence>
<dbReference type="Proteomes" id="UP000034196">
    <property type="component" value="Unassembled WGS sequence"/>
</dbReference>
<comment type="cofactor">
    <cofactor evidence="1">
        <name>FAD</name>
        <dbReference type="ChEBI" id="CHEBI:57692"/>
    </cofactor>
</comment>
<feature type="domain" description="Glucose-methanol-choline oxidoreductase N-terminal" evidence="5">
    <location>
        <begin position="10"/>
        <end position="60"/>
    </location>
</feature>
<dbReference type="Pfam" id="PF00732">
    <property type="entry name" value="GMC_oxred_N"/>
    <property type="match status" value="1"/>
</dbReference>